<evidence type="ECO:0000256" key="1">
    <source>
        <dbReference type="SAM" id="Coils"/>
    </source>
</evidence>
<comment type="caution">
    <text evidence="2">The sequence shown here is derived from an EMBL/GenBank/DDBJ whole genome shotgun (WGS) entry which is preliminary data.</text>
</comment>
<evidence type="ECO:0000313" key="2">
    <source>
        <dbReference type="EMBL" id="CAG8529789.1"/>
    </source>
</evidence>
<protein>
    <submittedName>
        <fullName evidence="2">4469_t:CDS:1</fullName>
    </submittedName>
</protein>
<dbReference type="OrthoDB" id="10514674at2759"/>
<keyword evidence="3" id="KW-1185">Reference proteome</keyword>
<name>A0A9N9FEG5_9GLOM</name>
<dbReference type="AlphaFoldDB" id="A0A9N9FEG5"/>
<sequence>MILNTSPFSKIVELATAAKNLDEANAALKEFRDSKYRGGKLAELRAKELEADLSEMEKAALTRLANDDPL</sequence>
<reference evidence="2" key="1">
    <citation type="submission" date="2021-06" db="EMBL/GenBank/DDBJ databases">
        <authorList>
            <person name="Kallberg Y."/>
            <person name="Tangrot J."/>
            <person name="Rosling A."/>
        </authorList>
    </citation>
    <scope>NUCLEOTIDE SEQUENCE</scope>
    <source>
        <strain evidence="2">BR232B</strain>
    </source>
</reference>
<gene>
    <name evidence="2" type="ORF">PBRASI_LOCUS4051</name>
</gene>
<feature type="coiled-coil region" evidence="1">
    <location>
        <begin position="14"/>
        <end position="59"/>
    </location>
</feature>
<dbReference type="Proteomes" id="UP000789739">
    <property type="component" value="Unassembled WGS sequence"/>
</dbReference>
<evidence type="ECO:0000313" key="3">
    <source>
        <dbReference type="Proteomes" id="UP000789739"/>
    </source>
</evidence>
<accession>A0A9N9FEG5</accession>
<keyword evidence="1" id="KW-0175">Coiled coil</keyword>
<proteinExistence type="predicted"/>
<organism evidence="2 3">
    <name type="scientific">Paraglomus brasilianum</name>
    <dbReference type="NCBI Taxonomy" id="144538"/>
    <lineage>
        <taxon>Eukaryota</taxon>
        <taxon>Fungi</taxon>
        <taxon>Fungi incertae sedis</taxon>
        <taxon>Mucoromycota</taxon>
        <taxon>Glomeromycotina</taxon>
        <taxon>Glomeromycetes</taxon>
        <taxon>Paraglomerales</taxon>
        <taxon>Paraglomeraceae</taxon>
        <taxon>Paraglomus</taxon>
    </lineage>
</organism>
<dbReference type="EMBL" id="CAJVPI010000397">
    <property type="protein sequence ID" value="CAG8529789.1"/>
    <property type="molecule type" value="Genomic_DNA"/>
</dbReference>